<proteinExistence type="predicted"/>
<keyword evidence="5" id="KW-0472">Membrane</keyword>
<dbReference type="GO" id="GO:0017089">
    <property type="term" value="F:glycolipid transfer activity"/>
    <property type="evidence" value="ECO:0007669"/>
    <property type="project" value="TreeGrafter"/>
</dbReference>
<keyword evidence="7" id="KW-1185">Reference proteome</keyword>
<keyword evidence="1" id="KW-1003">Cell membrane</keyword>
<dbReference type="PANTHER" id="PTHR37481">
    <property type="entry name" value="LIPOPOLYSACCHARIDE EXPORT SYSTEM PROTEIN LPTC"/>
    <property type="match status" value="1"/>
</dbReference>
<organism evidence="6 7">
    <name type="scientific">Phaeocystidibacter marisrubri</name>
    <dbReference type="NCBI Taxonomy" id="1577780"/>
    <lineage>
        <taxon>Bacteria</taxon>
        <taxon>Pseudomonadati</taxon>
        <taxon>Bacteroidota</taxon>
        <taxon>Flavobacteriia</taxon>
        <taxon>Flavobacteriales</taxon>
        <taxon>Phaeocystidibacteraceae</taxon>
        <taxon>Phaeocystidibacter</taxon>
    </lineage>
</organism>
<keyword evidence="4" id="KW-1133">Transmembrane helix</keyword>
<dbReference type="NCBIfam" id="TIGR04409">
    <property type="entry name" value="LptC_YrbK"/>
    <property type="match status" value="1"/>
</dbReference>
<sequence length="199" mass="22684">MNSTRTYHRMRGIALAVPLFLFITACVNDQKQVRETVSEYDGPLRVQKEVDYTYTDSGIVKLNFVAPLALDYSHLEEDAYLKFPDGVDVTFFSDSGTVETTLRANSAIQFIDEQRWEAEGDVQVHSVKGESLATEKLYWNMKTHRISSDQQVTITTPDSKIWGKGFEADENMNEYEIHEVFGTIFLNESDSTETTTEDL</sequence>
<dbReference type="GO" id="GO:0030288">
    <property type="term" value="C:outer membrane-bounded periplasmic space"/>
    <property type="evidence" value="ECO:0007669"/>
    <property type="project" value="TreeGrafter"/>
</dbReference>
<dbReference type="OrthoDB" id="1427074at2"/>
<keyword evidence="3" id="KW-0812">Transmembrane</keyword>
<evidence type="ECO:0000313" key="6">
    <source>
        <dbReference type="EMBL" id="KAB2815812.1"/>
    </source>
</evidence>
<gene>
    <name evidence="6" type="primary">lptC</name>
    <name evidence="6" type="ORF">F8C82_08925</name>
</gene>
<keyword evidence="2" id="KW-0997">Cell inner membrane</keyword>
<reference evidence="6 7" key="1">
    <citation type="submission" date="2019-10" db="EMBL/GenBank/DDBJ databases">
        <title>Genome sequence of Phaeocystidibacter marisrubri JCM30614 (type strain).</title>
        <authorList>
            <person name="Bowman J.P."/>
        </authorList>
    </citation>
    <scope>NUCLEOTIDE SEQUENCE [LARGE SCALE GENOMIC DNA]</scope>
    <source>
        <strain evidence="6 7">JCM 30614</strain>
    </source>
</reference>
<dbReference type="InterPro" id="IPR026265">
    <property type="entry name" value="LptC"/>
</dbReference>
<evidence type="ECO:0000256" key="4">
    <source>
        <dbReference type="ARBA" id="ARBA00022989"/>
    </source>
</evidence>
<dbReference type="PANTHER" id="PTHR37481:SF1">
    <property type="entry name" value="LIPOPOLYSACCHARIDE EXPORT SYSTEM PROTEIN LPTC"/>
    <property type="match status" value="1"/>
</dbReference>
<evidence type="ECO:0000313" key="7">
    <source>
        <dbReference type="Proteomes" id="UP000484164"/>
    </source>
</evidence>
<dbReference type="EMBL" id="WBVQ01000002">
    <property type="protein sequence ID" value="KAB2815812.1"/>
    <property type="molecule type" value="Genomic_DNA"/>
</dbReference>
<name>A0A6L3ZEL6_9FLAO</name>
<dbReference type="Gene3D" id="2.60.450.10">
    <property type="entry name" value="Lipopolysaccharide (LPS) transport protein A like domain"/>
    <property type="match status" value="1"/>
</dbReference>
<dbReference type="GO" id="GO:0015221">
    <property type="term" value="F:lipopolysaccharide transmembrane transporter activity"/>
    <property type="evidence" value="ECO:0007669"/>
    <property type="project" value="InterPro"/>
</dbReference>
<protein>
    <submittedName>
        <fullName evidence="6">LPS export ABC transporter periplasmic protein LptC</fullName>
    </submittedName>
</protein>
<dbReference type="AlphaFoldDB" id="A0A6L3ZEL6"/>
<dbReference type="InterPro" id="IPR010664">
    <property type="entry name" value="LipoPS_assembly_LptC-rel"/>
</dbReference>
<dbReference type="Pfam" id="PF06835">
    <property type="entry name" value="LptC"/>
    <property type="match status" value="1"/>
</dbReference>
<accession>A0A6L3ZEL6</accession>
<evidence type="ECO:0000256" key="2">
    <source>
        <dbReference type="ARBA" id="ARBA00022519"/>
    </source>
</evidence>
<evidence type="ECO:0000256" key="3">
    <source>
        <dbReference type="ARBA" id="ARBA00022692"/>
    </source>
</evidence>
<dbReference type="GO" id="GO:0005886">
    <property type="term" value="C:plasma membrane"/>
    <property type="evidence" value="ECO:0007669"/>
    <property type="project" value="InterPro"/>
</dbReference>
<dbReference type="PROSITE" id="PS51257">
    <property type="entry name" value="PROKAR_LIPOPROTEIN"/>
    <property type="match status" value="1"/>
</dbReference>
<dbReference type="Proteomes" id="UP000484164">
    <property type="component" value="Unassembled WGS sequence"/>
</dbReference>
<comment type="caution">
    <text evidence="6">The sequence shown here is derived from an EMBL/GenBank/DDBJ whole genome shotgun (WGS) entry which is preliminary data.</text>
</comment>
<dbReference type="InterPro" id="IPR052363">
    <property type="entry name" value="LPS_export_LptC"/>
</dbReference>
<evidence type="ECO:0000256" key="5">
    <source>
        <dbReference type="ARBA" id="ARBA00023136"/>
    </source>
</evidence>
<dbReference type="RefSeq" id="WP_151693241.1">
    <property type="nucleotide sequence ID" value="NZ_BMGX01000001.1"/>
</dbReference>
<evidence type="ECO:0000256" key="1">
    <source>
        <dbReference type="ARBA" id="ARBA00022475"/>
    </source>
</evidence>